<protein>
    <submittedName>
        <fullName evidence="2">Uncharacterized protein</fullName>
    </submittedName>
</protein>
<dbReference type="RefSeq" id="WP_078764213.1">
    <property type="nucleotide sequence ID" value="NZ_FUWS01000025.1"/>
</dbReference>
<name>A0A1T4TH78_9ACTN</name>
<feature type="region of interest" description="Disordered" evidence="1">
    <location>
        <begin position="124"/>
        <end position="153"/>
    </location>
</feature>
<reference evidence="2 3" key="1">
    <citation type="submission" date="2017-02" db="EMBL/GenBank/DDBJ databases">
        <authorList>
            <person name="Peterson S.W."/>
        </authorList>
    </citation>
    <scope>NUCLEOTIDE SEQUENCE [LARGE SCALE GENOMIC DNA]</scope>
    <source>
        <strain evidence="2 3">DSM 45154</strain>
    </source>
</reference>
<dbReference type="Proteomes" id="UP000190637">
    <property type="component" value="Unassembled WGS sequence"/>
</dbReference>
<evidence type="ECO:0000256" key="1">
    <source>
        <dbReference type="SAM" id="MobiDB-lite"/>
    </source>
</evidence>
<evidence type="ECO:0000313" key="3">
    <source>
        <dbReference type="Proteomes" id="UP000190637"/>
    </source>
</evidence>
<accession>A0A1T4TH78</accession>
<feature type="region of interest" description="Disordered" evidence="1">
    <location>
        <begin position="75"/>
        <end position="94"/>
    </location>
</feature>
<dbReference type="EMBL" id="FUWS01000025">
    <property type="protein sequence ID" value="SKA39754.1"/>
    <property type="molecule type" value="Genomic_DNA"/>
</dbReference>
<gene>
    <name evidence="2" type="ORF">SAMN02745673_05004</name>
</gene>
<evidence type="ECO:0000313" key="2">
    <source>
        <dbReference type="EMBL" id="SKA39754.1"/>
    </source>
</evidence>
<proteinExistence type="predicted"/>
<organism evidence="2 3">
    <name type="scientific">Marinactinospora thermotolerans DSM 45154</name>
    <dbReference type="NCBI Taxonomy" id="1122192"/>
    <lineage>
        <taxon>Bacteria</taxon>
        <taxon>Bacillati</taxon>
        <taxon>Actinomycetota</taxon>
        <taxon>Actinomycetes</taxon>
        <taxon>Streptosporangiales</taxon>
        <taxon>Nocardiopsidaceae</taxon>
        <taxon>Marinactinospora</taxon>
    </lineage>
</organism>
<dbReference type="AlphaFoldDB" id="A0A1T4TH78"/>
<feature type="region of interest" description="Disordered" evidence="1">
    <location>
        <begin position="24"/>
        <end position="45"/>
    </location>
</feature>
<feature type="compositionally biased region" description="Low complexity" evidence="1">
    <location>
        <begin position="128"/>
        <end position="139"/>
    </location>
</feature>
<sequence>MGRAERASPSEGGARVHLAGLCRRGLGSGAGRERPPAPLPGRACGRAATTGSDGLALGPWPGGAAWCANRRRPLFPGGRTGKAGQVAERGREAGRGVPLVTGEIHRFDRARWDGLRRTRKEGEVPLIGAAAGTPAAKPTVPAPAPLRRFTPHT</sequence>
<keyword evidence="3" id="KW-1185">Reference proteome</keyword>